<gene>
    <name evidence="1" type="ORF">VJJ08_06740</name>
</gene>
<evidence type="ECO:0000313" key="1">
    <source>
        <dbReference type="EMBL" id="MEB3074990.1"/>
    </source>
</evidence>
<dbReference type="PROSITE" id="PS51257">
    <property type="entry name" value="PROKAR_LIPOPROTEIN"/>
    <property type="match status" value="1"/>
</dbReference>
<sequence>MKKVLLLLIGLIALGCSKSEDKKEEDFSQYKLNVPEWLVGRWEYISGYVDYSFEFTRDDYRVFKGSYFETQKSRLVEQKEYSDKFQGNNQHIYYFIEFHPQSNTYYKHSYEWTEWAEKSPYFEGREMFKIKHEKVTKYGSEIEIISERENFYKKVK</sequence>
<evidence type="ECO:0000313" key="2">
    <source>
        <dbReference type="Proteomes" id="UP001311730"/>
    </source>
</evidence>
<protein>
    <recommendedName>
        <fullName evidence="3">Lipocalin-like domain-containing protein</fullName>
    </recommendedName>
</protein>
<dbReference type="EMBL" id="JAYKBW010000007">
    <property type="protein sequence ID" value="MEB3074990.1"/>
    <property type="molecule type" value="Genomic_DNA"/>
</dbReference>
<name>A0ABU5Z7Q1_9FLAO</name>
<organism evidence="1 2">
    <name type="scientific">Capnocytophaga gingivalis</name>
    <dbReference type="NCBI Taxonomy" id="1017"/>
    <lineage>
        <taxon>Bacteria</taxon>
        <taxon>Pseudomonadati</taxon>
        <taxon>Bacteroidota</taxon>
        <taxon>Flavobacteriia</taxon>
        <taxon>Flavobacteriales</taxon>
        <taxon>Flavobacteriaceae</taxon>
        <taxon>Capnocytophaga</taxon>
    </lineage>
</organism>
<comment type="caution">
    <text evidence="1">The sequence shown here is derived from an EMBL/GenBank/DDBJ whole genome shotgun (WGS) entry which is preliminary data.</text>
</comment>
<evidence type="ECO:0008006" key="3">
    <source>
        <dbReference type="Google" id="ProtNLM"/>
    </source>
</evidence>
<dbReference type="RefSeq" id="WP_323983270.1">
    <property type="nucleotide sequence ID" value="NZ_JAYKBW010000007.1"/>
</dbReference>
<reference evidence="1 2" key="1">
    <citation type="submission" date="2023-12" db="EMBL/GenBank/DDBJ databases">
        <title>Genomic sequences of Capnocytophaga and Parvimonas strains.</title>
        <authorList>
            <person name="Watt R.M."/>
            <person name="Wang M."/>
            <person name="Yang T."/>
            <person name="Tong W.M."/>
        </authorList>
    </citation>
    <scope>NUCLEOTIDE SEQUENCE [LARGE SCALE GENOMIC DNA]</scope>
    <source>
        <strain evidence="1 2">CCUG 13096</strain>
    </source>
</reference>
<keyword evidence="2" id="KW-1185">Reference proteome</keyword>
<proteinExistence type="predicted"/>
<accession>A0ABU5Z7Q1</accession>
<dbReference type="Proteomes" id="UP001311730">
    <property type="component" value="Unassembled WGS sequence"/>
</dbReference>